<feature type="domain" description="Pyridine nucleotide-disulphide oxidoreductase dimerisation" evidence="10">
    <location>
        <begin position="296"/>
        <end position="404"/>
    </location>
</feature>
<evidence type="ECO:0000256" key="9">
    <source>
        <dbReference type="RuleBase" id="RU003691"/>
    </source>
</evidence>
<dbReference type="Pfam" id="PF07992">
    <property type="entry name" value="Pyr_redox_2"/>
    <property type="match status" value="1"/>
</dbReference>
<name>A0A1F4Q1E6_UNCSA</name>
<comment type="similarity">
    <text evidence="2 9">Belongs to the class-I pyridine nucleotide-disulfide oxidoreductase family.</text>
</comment>
<dbReference type="FunFam" id="3.30.390.30:FF:000001">
    <property type="entry name" value="Dihydrolipoyl dehydrogenase"/>
    <property type="match status" value="1"/>
</dbReference>
<gene>
    <name evidence="12" type="ORF">A2625_06200</name>
</gene>
<dbReference type="PROSITE" id="PS00076">
    <property type="entry name" value="PYRIDINE_REDOX_1"/>
    <property type="match status" value="1"/>
</dbReference>
<organism evidence="12 13">
    <name type="scientific">candidate division WOR-1 bacterium RIFCSPHIGHO2_01_FULL_53_15</name>
    <dbReference type="NCBI Taxonomy" id="1802564"/>
    <lineage>
        <taxon>Bacteria</taxon>
        <taxon>Bacillati</taxon>
        <taxon>Saganbacteria</taxon>
    </lineage>
</organism>
<keyword evidence="4 9" id="KW-0274">FAD</keyword>
<dbReference type="InterPro" id="IPR023753">
    <property type="entry name" value="FAD/NAD-binding_dom"/>
</dbReference>
<evidence type="ECO:0000256" key="7">
    <source>
        <dbReference type="ARBA" id="ARBA00023157"/>
    </source>
</evidence>
<dbReference type="InterPro" id="IPR016156">
    <property type="entry name" value="FAD/NAD-linked_Rdtase_dimer_sf"/>
</dbReference>
<protein>
    <recommendedName>
        <fullName evidence="14">Dihydrolipoyl dehydrogenase</fullName>
    </recommendedName>
</protein>
<reference evidence="12 13" key="1">
    <citation type="journal article" date="2016" name="Nat. Commun.">
        <title>Thousands of microbial genomes shed light on interconnected biogeochemical processes in an aquifer system.</title>
        <authorList>
            <person name="Anantharaman K."/>
            <person name="Brown C.T."/>
            <person name="Hug L.A."/>
            <person name="Sharon I."/>
            <person name="Castelle C.J."/>
            <person name="Probst A.J."/>
            <person name="Thomas B.C."/>
            <person name="Singh A."/>
            <person name="Wilkins M.J."/>
            <person name="Karaoz U."/>
            <person name="Brodie E.L."/>
            <person name="Williams K.H."/>
            <person name="Hubbard S.S."/>
            <person name="Banfield J.F."/>
        </authorList>
    </citation>
    <scope>NUCLEOTIDE SEQUENCE [LARGE SCALE GENOMIC DNA]</scope>
</reference>
<dbReference type="GO" id="GO:0050660">
    <property type="term" value="F:flavin adenine dinucleotide binding"/>
    <property type="evidence" value="ECO:0007669"/>
    <property type="project" value="TreeGrafter"/>
</dbReference>
<evidence type="ECO:0000259" key="11">
    <source>
        <dbReference type="Pfam" id="PF07992"/>
    </source>
</evidence>
<evidence type="ECO:0000313" key="13">
    <source>
        <dbReference type="Proteomes" id="UP000178724"/>
    </source>
</evidence>
<dbReference type="PANTHER" id="PTHR22912:SF217">
    <property type="entry name" value="DIHYDROLIPOYL DEHYDROGENASE"/>
    <property type="match status" value="1"/>
</dbReference>
<evidence type="ECO:0000256" key="6">
    <source>
        <dbReference type="ARBA" id="ARBA00023027"/>
    </source>
</evidence>
<dbReference type="Gene3D" id="3.30.390.30">
    <property type="match status" value="1"/>
</dbReference>
<dbReference type="PRINTS" id="PR00368">
    <property type="entry name" value="FADPNR"/>
</dbReference>
<evidence type="ECO:0000256" key="2">
    <source>
        <dbReference type="ARBA" id="ARBA00007532"/>
    </source>
</evidence>
<dbReference type="GO" id="GO:0006103">
    <property type="term" value="P:2-oxoglutarate metabolic process"/>
    <property type="evidence" value="ECO:0007669"/>
    <property type="project" value="TreeGrafter"/>
</dbReference>
<evidence type="ECO:0000256" key="5">
    <source>
        <dbReference type="ARBA" id="ARBA00023002"/>
    </source>
</evidence>
<dbReference type="GO" id="GO:0004148">
    <property type="term" value="F:dihydrolipoyl dehydrogenase (NADH) activity"/>
    <property type="evidence" value="ECO:0007669"/>
    <property type="project" value="TreeGrafter"/>
</dbReference>
<sequence>MSDKFDVAVIGGGPGGYVAAIRAAQLGAKVALIEKDKVGGACLNRGCIPTKALLACTSLFEKFQKAETFGISAKDVSIDLGKVVERKDRIVAKIVKGVEFLLEKNGVEIIHGVGKVGDIPARATILATGSTPACIPGVSFDGEKFLSSDDILNCVEVPKKLDVVGGGVIGLHFAFMFSSLGTEVTIYEALPEILPGIDEEVIVLIKRILSRRKIKILTGTRFDPALSSGKTLVCVGRTPADKNIKVNEKMETETPGVYAVGDLISQKMFAHVAYEQGIVASENAMGGNRTFDYNCVPYTIYTSPEIAGVGLTEKEAREKHTNIKVGKFPFAALGIAAAAGEIEGFIKVMADKKGKVLGVHIIGPDANTLIGSAALAIRNSLTVDQLAITTQAHPSYPEGLQEAALSALKKSLHIFEH</sequence>
<dbReference type="InterPro" id="IPR012999">
    <property type="entry name" value="Pyr_OxRdtase_I_AS"/>
</dbReference>
<evidence type="ECO:0008006" key="14">
    <source>
        <dbReference type="Google" id="ProtNLM"/>
    </source>
</evidence>
<dbReference type="InterPro" id="IPR036188">
    <property type="entry name" value="FAD/NAD-bd_sf"/>
</dbReference>
<comment type="caution">
    <text evidence="12">The sequence shown here is derived from an EMBL/GenBank/DDBJ whole genome shotgun (WGS) entry which is preliminary data.</text>
</comment>
<evidence type="ECO:0000256" key="1">
    <source>
        <dbReference type="ARBA" id="ARBA00001974"/>
    </source>
</evidence>
<keyword evidence="6" id="KW-0520">NAD</keyword>
<dbReference type="Pfam" id="PF02852">
    <property type="entry name" value="Pyr_redox_dim"/>
    <property type="match status" value="1"/>
</dbReference>
<comment type="cofactor">
    <cofactor evidence="1">
        <name>FAD</name>
        <dbReference type="ChEBI" id="CHEBI:57692"/>
    </cofactor>
</comment>
<keyword evidence="7" id="KW-1015">Disulfide bond</keyword>
<evidence type="ECO:0000256" key="3">
    <source>
        <dbReference type="ARBA" id="ARBA00022630"/>
    </source>
</evidence>
<keyword evidence="8 9" id="KW-0676">Redox-active center</keyword>
<dbReference type="SUPFAM" id="SSF51905">
    <property type="entry name" value="FAD/NAD(P)-binding domain"/>
    <property type="match status" value="1"/>
</dbReference>
<keyword evidence="5 9" id="KW-0560">Oxidoreductase</keyword>
<dbReference type="AlphaFoldDB" id="A0A1F4Q1E6"/>
<dbReference type="InterPro" id="IPR004099">
    <property type="entry name" value="Pyr_nucl-diS_OxRdtase_dimer"/>
</dbReference>
<dbReference type="SUPFAM" id="SSF55424">
    <property type="entry name" value="FAD/NAD-linked reductases, dimerisation (C-terminal) domain"/>
    <property type="match status" value="1"/>
</dbReference>
<dbReference type="PRINTS" id="PR00411">
    <property type="entry name" value="PNDRDTASEI"/>
</dbReference>
<evidence type="ECO:0000256" key="8">
    <source>
        <dbReference type="ARBA" id="ARBA00023284"/>
    </source>
</evidence>
<dbReference type="Gene3D" id="3.50.50.60">
    <property type="entry name" value="FAD/NAD(P)-binding domain"/>
    <property type="match status" value="3"/>
</dbReference>
<dbReference type="InterPro" id="IPR050151">
    <property type="entry name" value="Class-I_Pyr_Nuc-Dis_Oxidored"/>
</dbReference>
<evidence type="ECO:0000313" key="12">
    <source>
        <dbReference type="EMBL" id="OGB89699.1"/>
    </source>
</evidence>
<proteinExistence type="inferred from homology"/>
<dbReference type="EMBL" id="METM01000021">
    <property type="protein sequence ID" value="OGB89699.1"/>
    <property type="molecule type" value="Genomic_DNA"/>
</dbReference>
<evidence type="ECO:0000256" key="4">
    <source>
        <dbReference type="ARBA" id="ARBA00022827"/>
    </source>
</evidence>
<evidence type="ECO:0000259" key="10">
    <source>
        <dbReference type="Pfam" id="PF02852"/>
    </source>
</evidence>
<feature type="domain" description="FAD/NAD(P)-binding" evidence="11">
    <location>
        <begin position="5"/>
        <end position="277"/>
    </location>
</feature>
<dbReference type="PANTHER" id="PTHR22912">
    <property type="entry name" value="DISULFIDE OXIDOREDUCTASE"/>
    <property type="match status" value="1"/>
</dbReference>
<dbReference type="Proteomes" id="UP000178724">
    <property type="component" value="Unassembled WGS sequence"/>
</dbReference>
<accession>A0A1F4Q1E6</accession>
<keyword evidence="3 9" id="KW-0285">Flavoprotein</keyword>